<gene>
    <name evidence="1" type="ORF">X975_11382</name>
</gene>
<proteinExistence type="predicted"/>
<dbReference type="EMBL" id="KK118628">
    <property type="protein sequence ID" value="KFM73474.1"/>
    <property type="molecule type" value="Genomic_DNA"/>
</dbReference>
<dbReference type="OMA" id="RDVIHEC"/>
<accession>A0A087U7Y5</accession>
<reference evidence="1 2" key="1">
    <citation type="submission" date="2013-11" db="EMBL/GenBank/DDBJ databases">
        <title>Genome sequencing of Stegodyphus mimosarum.</title>
        <authorList>
            <person name="Bechsgaard J."/>
        </authorList>
    </citation>
    <scope>NUCLEOTIDE SEQUENCE [LARGE SCALE GENOMIC DNA]</scope>
</reference>
<keyword evidence="2" id="KW-1185">Reference proteome</keyword>
<feature type="non-terminal residue" evidence="1">
    <location>
        <position position="169"/>
    </location>
</feature>
<dbReference type="AlphaFoldDB" id="A0A087U7Y5"/>
<name>A0A087U7Y5_STEMI</name>
<evidence type="ECO:0000313" key="2">
    <source>
        <dbReference type="Proteomes" id="UP000054359"/>
    </source>
</evidence>
<sequence>MNTCAATYKQNAQQVLDRDVIHECASLGIYNLPNTPTLQELLDMDTEEALNRIYSSLLVHSAHAYFIRHQFLTSSATCPVTIVDEGNLAEQAFILAKKQKSLACAIRLGITILGYHQNDTTAILDEKLSDLRLCSRRALRDCQVVRSIIHLLDIISQYARSELVVFTIH</sequence>
<dbReference type="OrthoDB" id="6428991at2759"/>
<organism evidence="1 2">
    <name type="scientific">Stegodyphus mimosarum</name>
    <name type="common">African social velvet spider</name>
    <dbReference type="NCBI Taxonomy" id="407821"/>
    <lineage>
        <taxon>Eukaryota</taxon>
        <taxon>Metazoa</taxon>
        <taxon>Ecdysozoa</taxon>
        <taxon>Arthropoda</taxon>
        <taxon>Chelicerata</taxon>
        <taxon>Arachnida</taxon>
        <taxon>Araneae</taxon>
        <taxon>Araneomorphae</taxon>
        <taxon>Entelegynae</taxon>
        <taxon>Eresoidea</taxon>
        <taxon>Eresidae</taxon>
        <taxon>Stegodyphus</taxon>
    </lineage>
</organism>
<protein>
    <submittedName>
        <fullName evidence="1">Uncharacterized protein</fullName>
    </submittedName>
</protein>
<evidence type="ECO:0000313" key="1">
    <source>
        <dbReference type="EMBL" id="KFM73474.1"/>
    </source>
</evidence>
<dbReference type="Proteomes" id="UP000054359">
    <property type="component" value="Unassembled WGS sequence"/>
</dbReference>